<dbReference type="InterPro" id="IPR047168">
    <property type="entry name" value="LEC1-like"/>
</dbReference>
<dbReference type="Proteomes" id="UP000054166">
    <property type="component" value="Unassembled WGS sequence"/>
</dbReference>
<dbReference type="PANTHER" id="PTHR47185:SF1">
    <property type="entry name" value="PX DOMAIN-CONTAINING PROTEIN YPR097W"/>
    <property type="match status" value="1"/>
</dbReference>
<dbReference type="InterPro" id="IPR036871">
    <property type="entry name" value="PX_dom_sf"/>
</dbReference>
<dbReference type="InterPro" id="IPR024555">
    <property type="entry name" value="PX-associated"/>
</dbReference>
<dbReference type="SUPFAM" id="SSF64268">
    <property type="entry name" value="PX domain"/>
    <property type="match status" value="1"/>
</dbReference>
<evidence type="ECO:0000259" key="1">
    <source>
        <dbReference type="Pfam" id="PF12825"/>
    </source>
</evidence>
<dbReference type="STRING" id="765440.A0A0C3FRX0"/>
<accession>A0A0C3FRX0</accession>
<feature type="domain" description="PX-associated" evidence="2">
    <location>
        <begin position="14"/>
        <end position="143"/>
    </location>
</feature>
<evidence type="ECO:0000313" key="3">
    <source>
        <dbReference type="EMBL" id="KIM82499.1"/>
    </source>
</evidence>
<dbReference type="InterPro" id="IPR024554">
    <property type="entry name" value="LEC1-like_C"/>
</dbReference>
<proteinExistence type="predicted"/>
<dbReference type="HOGENOM" id="CLU_327917_0_0_1"/>
<keyword evidence="4" id="KW-1185">Reference proteome</keyword>
<dbReference type="Pfam" id="PF12828">
    <property type="entry name" value="PXB"/>
    <property type="match status" value="1"/>
</dbReference>
<feature type="domain" description="PX" evidence="1">
    <location>
        <begin position="351"/>
        <end position="680"/>
    </location>
</feature>
<gene>
    <name evidence="3" type="ORF">PILCRDRAFT_464416</name>
</gene>
<dbReference type="InParanoid" id="A0A0C3FRX0"/>
<dbReference type="PANTHER" id="PTHR47185">
    <property type="entry name" value="PX DOMAIN-CONTAINING PROTEIN YPR097W"/>
    <property type="match status" value="1"/>
</dbReference>
<dbReference type="GO" id="GO:0035091">
    <property type="term" value="F:phosphatidylinositol binding"/>
    <property type="evidence" value="ECO:0007669"/>
    <property type="project" value="InterPro"/>
</dbReference>
<reference evidence="3 4" key="1">
    <citation type="submission" date="2014-04" db="EMBL/GenBank/DDBJ databases">
        <authorList>
            <consortium name="DOE Joint Genome Institute"/>
            <person name="Kuo A."/>
            <person name="Tarkka M."/>
            <person name="Buscot F."/>
            <person name="Kohler A."/>
            <person name="Nagy L.G."/>
            <person name="Floudas D."/>
            <person name="Copeland A."/>
            <person name="Barry K.W."/>
            <person name="Cichocki N."/>
            <person name="Veneault-Fourrey C."/>
            <person name="LaButti K."/>
            <person name="Lindquist E.A."/>
            <person name="Lipzen A."/>
            <person name="Lundell T."/>
            <person name="Morin E."/>
            <person name="Murat C."/>
            <person name="Sun H."/>
            <person name="Tunlid A."/>
            <person name="Henrissat B."/>
            <person name="Grigoriev I.V."/>
            <person name="Hibbett D.S."/>
            <person name="Martin F."/>
            <person name="Nordberg H.P."/>
            <person name="Cantor M.N."/>
            <person name="Hua S.X."/>
        </authorList>
    </citation>
    <scope>NUCLEOTIDE SEQUENCE [LARGE SCALE GENOMIC DNA]</scope>
    <source>
        <strain evidence="3 4">F 1598</strain>
    </source>
</reference>
<organism evidence="3 4">
    <name type="scientific">Piloderma croceum (strain F 1598)</name>
    <dbReference type="NCBI Taxonomy" id="765440"/>
    <lineage>
        <taxon>Eukaryota</taxon>
        <taxon>Fungi</taxon>
        <taxon>Dikarya</taxon>
        <taxon>Basidiomycota</taxon>
        <taxon>Agaricomycotina</taxon>
        <taxon>Agaricomycetes</taxon>
        <taxon>Agaricomycetidae</taxon>
        <taxon>Atheliales</taxon>
        <taxon>Atheliaceae</taxon>
        <taxon>Piloderma</taxon>
    </lineage>
</organism>
<name>A0A0C3FRX0_PILCF</name>
<evidence type="ECO:0008006" key="5">
    <source>
        <dbReference type="Google" id="ProtNLM"/>
    </source>
</evidence>
<protein>
    <recommendedName>
        <fullName evidence="5">PX domain-containing protein</fullName>
    </recommendedName>
</protein>
<sequence length="877" mass="99628">MGRNEVDGAIGASQADLTPHQRQYLAKMLGQLAMSREWAYLDEVGGLTGYGLPFNIEHAVPDKKLKQRTWPDPPQSPILRYMFRHFILEFPGLKDAPHKYWTKTIQPLFDDVASRNLPGSKERSEVTKRRTVAIALTNYFGTVYFKGLHPVTPSPENAHAPARPTDSMFKKIDDMFPAPQTHPVGGFFVFVVKIDLVKKKTRDGEDKRVENYLICTRSDNNEKDIFVYRDYATFQKFDSDLESKNIQKPALPVPGAGGFPSKENLQLYLRALLVHIERDPDSKLTFKIKTFLLGFALDLSEEKRDDIRERIRKAEQKLSDGHALWVNTGQQVKAMRDGWYWFVEGLMAGHGLDEVFDIVKTHSSVYDVPTKYRRAEEWARVYVAYSFHYLFVAAPNANEAFYLLQVLHHFFPYAIAKQLLKIANPAHMIKALVALLFGEPMGTKSVFSRVVSYLINKDIKVYKKQIENHRKKIADNVLSDKLQAFVDASKVDQEKFREKSRTDGVDLVVSILVRVGLSEAQEEDVLECYHAFLDGIRNGDVNLLSDSMENSVSGPKASKFKWLKRLLRLYSMKRGRKEAIVIWDSTFESFFREVLNLYYPIISAISKASNLSARLGDLQRFLDDMVQVVLSSNRQPSQFIALCERHEQSLYHILHECHTNGKGLTQSLIEWLRRGLDFMSNGIRDEQGKPIQVNLEGLLASDPELAPKVLDEIDHTAKYVLWNKARYEISLRANLIGDKMDVDVNRLLRALMQSEGEEVETRNASSSSFGMVDWGYFYDPQVVDSASQTILEGEQQPGSVDVDGNSTHGVSTRESSTLAGAAKFKAQVPAHHGQSSPFIKAPVLLETRKLVDAYLQQVTPALNNAADNEQWRGKVKR</sequence>
<dbReference type="EMBL" id="KN832994">
    <property type="protein sequence ID" value="KIM82499.1"/>
    <property type="molecule type" value="Genomic_DNA"/>
</dbReference>
<evidence type="ECO:0000259" key="2">
    <source>
        <dbReference type="Pfam" id="PF12828"/>
    </source>
</evidence>
<dbReference type="OrthoDB" id="2414662at2759"/>
<reference evidence="4" key="2">
    <citation type="submission" date="2015-01" db="EMBL/GenBank/DDBJ databases">
        <title>Evolutionary Origins and Diversification of the Mycorrhizal Mutualists.</title>
        <authorList>
            <consortium name="DOE Joint Genome Institute"/>
            <consortium name="Mycorrhizal Genomics Consortium"/>
            <person name="Kohler A."/>
            <person name="Kuo A."/>
            <person name="Nagy L.G."/>
            <person name="Floudas D."/>
            <person name="Copeland A."/>
            <person name="Barry K.W."/>
            <person name="Cichocki N."/>
            <person name="Veneault-Fourrey C."/>
            <person name="LaButti K."/>
            <person name="Lindquist E.A."/>
            <person name="Lipzen A."/>
            <person name="Lundell T."/>
            <person name="Morin E."/>
            <person name="Murat C."/>
            <person name="Riley R."/>
            <person name="Ohm R."/>
            <person name="Sun H."/>
            <person name="Tunlid A."/>
            <person name="Henrissat B."/>
            <person name="Grigoriev I.V."/>
            <person name="Hibbett D.S."/>
            <person name="Martin F."/>
        </authorList>
    </citation>
    <scope>NUCLEOTIDE SEQUENCE [LARGE SCALE GENOMIC DNA]</scope>
    <source>
        <strain evidence="4">F 1598</strain>
    </source>
</reference>
<dbReference type="AlphaFoldDB" id="A0A0C3FRX0"/>
<evidence type="ECO:0000313" key="4">
    <source>
        <dbReference type="Proteomes" id="UP000054166"/>
    </source>
</evidence>
<dbReference type="Pfam" id="PF12825">
    <property type="entry name" value="DUF3818"/>
    <property type="match status" value="1"/>
</dbReference>